<dbReference type="PANTHER" id="PTHR30536">
    <property type="entry name" value="ALTRONATE/GALACTARATE DEHYDRATASE"/>
    <property type="match status" value="1"/>
</dbReference>
<dbReference type="PANTHER" id="PTHR30536:SF5">
    <property type="entry name" value="ALTRONATE DEHYDRATASE"/>
    <property type="match status" value="1"/>
</dbReference>
<keyword evidence="5" id="KW-1185">Reference proteome</keyword>
<reference evidence="5" key="1">
    <citation type="submission" date="2016-11" db="EMBL/GenBank/DDBJ databases">
        <authorList>
            <person name="Varghese N."/>
            <person name="Submissions S."/>
        </authorList>
    </citation>
    <scope>NUCLEOTIDE SEQUENCE [LARGE SCALE GENOMIC DNA]</scope>
    <source>
        <strain evidence="5">DSM 15292</strain>
    </source>
</reference>
<dbReference type="InterPro" id="IPR007392">
    <property type="entry name" value="GD_AH_second"/>
</dbReference>
<keyword evidence="4" id="KW-0378">Hydrolase</keyword>
<feature type="domain" description="SAF" evidence="3">
    <location>
        <begin position="12"/>
        <end position="83"/>
    </location>
</feature>
<dbReference type="Proteomes" id="UP000185221">
    <property type="component" value="Unassembled WGS sequence"/>
</dbReference>
<keyword evidence="2" id="KW-0456">Lyase</keyword>
<dbReference type="OrthoDB" id="9804574at2"/>
<evidence type="ECO:0000259" key="3">
    <source>
        <dbReference type="SMART" id="SM00858"/>
    </source>
</evidence>
<dbReference type="Pfam" id="PF20629">
    <property type="entry name" value="GD_AH_C"/>
    <property type="match status" value="1"/>
</dbReference>
<dbReference type="RefSeq" id="WP_074222953.1">
    <property type="nucleotide sequence ID" value="NZ_FSRC01000001.1"/>
</dbReference>
<proteinExistence type="inferred from homology"/>
<name>A0A1N6D4F5_9BACT</name>
<dbReference type="Gene3D" id="2.30.130.110">
    <property type="match status" value="1"/>
</dbReference>
<organism evidence="4 5">
    <name type="scientific">Algoriphagus halophilus</name>
    <dbReference type="NCBI Taxonomy" id="226505"/>
    <lineage>
        <taxon>Bacteria</taxon>
        <taxon>Pseudomonadati</taxon>
        <taxon>Bacteroidota</taxon>
        <taxon>Cytophagia</taxon>
        <taxon>Cytophagales</taxon>
        <taxon>Cyclobacteriaceae</taxon>
        <taxon>Algoriphagus</taxon>
    </lineage>
</organism>
<dbReference type="GO" id="GO:0016829">
    <property type="term" value="F:lyase activity"/>
    <property type="evidence" value="ECO:0007669"/>
    <property type="project" value="UniProtKB-KW"/>
</dbReference>
<dbReference type="EMBL" id="FSRC01000001">
    <property type="protein sequence ID" value="SIN65544.1"/>
    <property type="molecule type" value="Genomic_DNA"/>
</dbReference>
<dbReference type="Pfam" id="PF04295">
    <property type="entry name" value="GD_AH_second"/>
    <property type="match status" value="1"/>
</dbReference>
<gene>
    <name evidence="4" type="ORF">SAMN05444394_0163</name>
</gene>
<evidence type="ECO:0000256" key="1">
    <source>
        <dbReference type="ARBA" id="ARBA00010986"/>
    </source>
</evidence>
<dbReference type="InterPro" id="IPR048332">
    <property type="entry name" value="GD_AH_C"/>
</dbReference>
<comment type="similarity">
    <text evidence="1">Belongs to the UxaA family.</text>
</comment>
<protein>
    <submittedName>
        <fullName evidence="4">Altronate hydrolase</fullName>
    </submittedName>
</protein>
<dbReference type="SMART" id="SM00858">
    <property type="entry name" value="SAF"/>
    <property type="match status" value="1"/>
</dbReference>
<evidence type="ECO:0000313" key="5">
    <source>
        <dbReference type="Proteomes" id="UP000185221"/>
    </source>
</evidence>
<dbReference type="GO" id="GO:0019698">
    <property type="term" value="P:D-galacturonate catabolic process"/>
    <property type="evidence" value="ECO:0007669"/>
    <property type="project" value="TreeGrafter"/>
</dbReference>
<dbReference type="AlphaFoldDB" id="A0A1N6D4F5"/>
<dbReference type="InterPro" id="IPR013974">
    <property type="entry name" value="SAF"/>
</dbReference>
<accession>A0A1N6D4F5</accession>
<dbReference type="GO" id="GO:0016787">
    <property type="term" value="F:hydrolase activity"/>
    <property type="evidence" value="ECO:0007669"/>
    <property type="project" value="UniProtKB-KW"/>
</dbReference>
<dbReference type="InterPro" id="IPR044144">
    <property type="entry name" value="SAF_UxaA/GarD"/>
</dbReference>
<dbReference type="CDD" id="cd11613">
    <property type="entry name" value="SAF_AH_GD"/>
    <property type="match status" value="1"/>
</dbReference>
<sequence>MNHRIVRIHPKDNVLVALQDLEAGELYSIEGVEGILQAPVSAKHKFSMEDLHQGDLIYMYGGIVGKAVVDIPSGHPLTTSNVTHEAESFGGKTEDYHWEAPDVSKFQNRTFQGFHRSDGQVGTGNYWLVIPLVFCENRNVDTIKEAFLEELGFAKPNPYKQLVKEMALHYQAGDQAAIANLSVSTFTERKDLKLFPQVDGIKFLNHQGGCGGVRQDSEALCTLLAGYINNPNTAGATVLSLGCQNAQASILEQKLKEMNPDFQKPLIMLEQQKEGTEQQLLTHAIKETFLGLAEVNKLRRQPAALSKLTVGLECGGSDGFSGISANPSVGYAADLIVALGGKAILSEFPELCGVEQELINRCVTHESAEKFSALMKSYAAAAEAVGSGFDMNPSPGNIKDGLITDAMKSSGAAKKGGTSPVTDVLDYGEIVRKPGLNLLCTPGNDVESTTAMAGSGANVILFTTGLGTPTGNPITPVIKVSSNHRLVERMPDIIDVNTGYVISGEKSIQQMGEEILEQVIAVASGEMTKAQKLGQDDFIPWKRGVSL</sequence>
<dbReference type="InterPro" id="IPR052172">
    <property type="entry name" value="UxaA_altronate/galactarate_dh"/>
</dbReference>
<dbReference type="STRING" id="226505.SAMN05444394_0163"/>
<evidence type="ECO:0000313" key="4">
    <source>
        <dbReference type="EMBL" id="SIN65544.1"/>
    </source>
</evidence>
<evidence type="ECO:0000256" key="2">
    <source>
        <dbReference type="ARBA" id="ARBA00023239"/>
    </source>
</evidence>
<dbReference type="Pfam" id="PF08666">
    <property type="entry name" value="SAF"/>
    <property type="match status" value="1"/>
</dbReference>